<keyword evidence="6" id="KW-1185">Reference proteome</keyword>
<dbReference type="GeneID" id="17271206"/>
<feature type="region of interest" description="Disordered" evidence="4">
    <location>
        <begin position="237"/>
        <end position="282"/>
    </location>
</feature>
<name>A0A0D3JQ75_EMIH1</name>
<evidence type="ECO:0008006" key="7">
    <source>
        <dbReference type="Google" id="ProtNLM"/>
    </source>
</evidence>
<proteinExistence type="inferred from homology"/>
<dbReference type="GO" id="GO:0000398">
    <property type="term" value="P:mRNA splicing, via spliceosome"/>
    <property type="evidence" value="ECO:0007669"/>
    <property type="project" value="TreeGrafter"/>
</dbReference>
<dbReference type="PaxDb" id="2903-EOD25660"/>
<dbReference type="InterPro" id="IPR010756">
    <property type="entry name" value="Tls1-like"/>
</dbReference>
<dbReference type="GO" id="GO:0005681">
    <property type="term" value="C:spliceosomal complex"/>
    <property type="evidence" value="ECO:0007669"/>
    <property type="project" value="TreeGrafter"/>
</dbReference>
<dbReference type="STRING" id="2903.R1EG37"/>
<reference evidence="5" key="2">
    <citation type="submission" date="2024-10" db="UniProtKB">
        <authorList>
            <consortium name="EnsemblProtists"/>
        </authorList>
    </citation>
    <scope>IDENTIFICATION</scope>
</reference>
<feature type="compositionally biased region" description="Basic residues" evidence="4">
    <location>
        <begin position="12"/>
        <end position="23"/>
    </location>
</feature>
<comment type="similarity">
    <text evidence="2">Belongs to the TLS1 family.</text>
</comment>
<comment type="subcellular location">
    <subcellularLocation>
        <location evidence="1">Nucleus</location>
    </subcellularLocation>
</comment>
<reference evidence="6" key="1">
    <citation type="journal article" date="2013" name="Nature">
        <title>Pan genome of the phytoplankton Emiliania underpins its global distribution.</title>
        <authorList>
            <person name="Read B.A."/>
            <person name="Kegel J."/>
            <person name="Klute M.J."/>
            <person name="Kuo A."/>
            <person name="Lefebvre S.C."/>
            <person name="Maumus F."/>
            <person name="Mayer C."/>
            <person name="Miller J."/>
            <person name="Monier A."/>
            <person name="Salamov A."/>
            <person name="Young J."/>
            <person name="Aguilar M."/>
            <person name="Claverie J.M."/>
            <person name="Frickenhaus S."/>
            <person name="Gonzalez K."/>
            <person name="Herman E.K."/>
            <person name="Lin Y.C."/>
            <person name="Napier J."/>
            <person name="Ogata H."/>
            <person name="Sarno A.F."/>
            <person name="Shmutz J."/>
            <person name="Schroeder D."/>
            <person name="de Vargas C."/>
            <person name="Verret F."/>
            <person name="von Dassow P."/>
            <person name="Valentin K."/>
            <person name="Van de Peer Y."/>
            <person name="Wheeler G."/>
            <person name="Dacks J.B."/>
            <person name="Delwiche C.F."/>
            <person name="Dyhrman S.T."/>
            <person name="Glockner G."/>
            <person name="John U."/>
            <person name="Richards T."/>
            <person name="Worden A.Z."/>
            <person name="Zhang X."/>
            <person name="Grigoriev I.V."/>
            <person name="Allen A.E."/>
            <person name="Bidle K."/>
            <person name="Borodovsky M."/>
            <person name="Bowler C."/>
            <person name="Brownlee C."/>
            <person name="Cock J.M."/>
            <person name="Elias M."/>
            <person name="Gladyshev V.N."/>
            <person name="Groth M."/>
            <person name="Guda C."/>
            <person name="Hadaegh A."/>
            <person name="Iglesias-Rodriguez M.D."/>
            <person name="Jenkins J."/>
            <person name="Jones B.M."/>
            <person name="Lawson T."/>
            <person name="Leese F."/>
            <person name="Lindquist E."/>
            <person name="Lobanov A."/>
            <person name="Lomsadze A."/>
            <person name="Malik S.B."/>
            <person name="Marsh M.E."/>
            <person name="Mackinder L."/>
            <person name="Mock T."/>
            <person name="Mueller-Roeber B."/>
            <person name="Pagarete A."/>
            <person name="Parker M."/>
            <person name="Probert I."/>
            <person name="Quesneville H."/>
            <person name="Raines C."/>
            <person name="Rensing S.A."/>
            <person name="Riano-Pachon D.M."/>
            <person name="Richier S."/>
            <person name="Rokitta S."/>
            <person name="Shiraiwa Y."/>
            <person name="Soanes D.M."/>
            <person name="van der Giezen M."/>
            <person name="Wahlund T.M."/>
            <person name="Williams B."/>
            <person name="Wilson W."/>
            <person name="Wolfe G."/>
            <person name="Wurch L.L."/>
        </authorList>
    </citation>
    <scope>NUCLEOTIDE SEQUENCE</scope>
</reference>
<dbReference type="HOGENOM" id="CLU_988442_0_0_1"/>
<evidence type="ECO:0000256" key="3">
    <source>
        <dbReference type="ARBA" id="ARBA00023242"/>
    </source>
</evidence>
<dbReference type="Proteomes" id="UP000013827">
    <property type="component" value="Unassembled WGS sequence"/>
</dbReference>
<dbReference type="AlphaFoldDB" id="A0A0D3JQ75"/>
<dbReference type="PANTHER" id="PTHR13486:SF2">
    <property type="entry name" value="SPLICING FACTOR C9ORF78"/>
    <property type="match status" value="1"/>
</dbReference>
<feature type="compositionally biased region" description="Gly residues" evidence="4">
    <location>
        <begin position="245"/>
        <end position="258"/>
    </location>
</feature>
<evidence type="ECO:0000256" key="1">
    <source>
        <dbReference type="ARBA" id="ARBA00004123"/>
    </source>
</evidence>
<accession>A0A0D3JQ75</accession>
<feature type="region of interest" description="Disordered" evidence="4">
    <location>
        <begin position="1"/>
        <end position="93"/>
    </location>
</feature>
<dbReference type="eggNOG" id="KOG3345">
    <property type="taxonomic scope" value="Eukaryota"/>
</dbReference>
<dbReference type="OMA" id="RFDAMGA"/>
<dbReference type="EnsemblProtists" id="EOD25660">
    <property type="protein sequence ID" value="EOD25660"/>
    <property type="gene ID" value="EMIHUDRAFT_443568"/>
</dbReference>
<sequence length="282" mass="28896">MTDEAAPAPTFKKPRRPANIRKRGASEAEADADADAAPAGRPGNSLTVMRELQRQRQRTKGVALDIRAEGGAAEEGGGEEGGDAGDGGAGLDSTFTAQADASEVDPNMLRYIEEQMKNGGSADGAAEGAADGDEDSLYVAPAHMREAIALGHLRHEQAMVQQGADEQGGAATRWLAGIAEVELSVEERMATVEATEAAKRRAVEQRAQRAAAAGGGVGPSLVIPSNFNANFHAHRRETAQARAPPGGGGGGAGGGGGPRCTDGLRAVESDGAALSAFKRRKH</sequence>
<dbReference type="RefSeq" id="XP_005778089.1">
    <property type="nucleotide sequence ID" value="XM_005778032.1"/>
</dbReference>
<organism evidence="5 6">
    <name type="scientific">Emiliania huxleyi (strain CCMP1516)</name>
    <dbReference type="NCBI Taxonomy" id="280463"/>
    <lineage>
        <taxon>Eukaryota</taxon>
        <taxon>Haptista</taxon>
        <taxon>Haptophyta</taxon>
        <taxon>Prymnesiophyceae</taxon>
        <taxon>Isochrysidales</taxon>
        <taxon>Noelaerhabdaceae</taxon>
        <taxon>Emiliania</taxon>
    </lineage>
</organism>
<evidence type="ECO:0000313" key="5">
    <source>
        <dbReference type="EnsemblProtists" id="EOD25660"/>
    </source>
</evidence>
<dbReference type="PANTHER" id="PTHR13486">
    <property type="entry name" value="TELOMERE LENGTH AND SILENCING PROTEIN 1 TLS1 FAMILY MEMBER"/>
    <property type="match status" value="1"/>
</dbReference>
<evidence type="ECO:0000313" key="6">
    <source>
        <dbReference type="Proteomes" id="UP000013827"/>
    </source>
</evidence>
<dbReference type="KEGG" id="ehx:EMIHUDRAFT_443568"/>
<evidence type="ECO:0000256" key="2">
    <source>
        <dbReference type="ARBA" id="ARBA00007643"/>
    </source>
</evidence>
<keyword evidence="3" id="KW-0539">Nucleus</keyword>
<evidence type="ECO:0000256" key="4">
    <source>
        <dbReference type="SAM" id="MobiDB-lite"/>
    </source>
</evidence>
<protein>
    <recommendedName>
        <fullName evidence="7">Hepatocellular carcinoma-associated antigen 59-domain-containing protein</fullName>
    </recommendedName>
</protein>
<dbReference type="Pfam" id="PF07052">
    <property type="entry name" value="Hep_59"/>
    <property type="match status" value="1"/>
</dbReference>